<name>A0ACC7S6X9_DOLFA</name>
<evidence type="ECO:0000313" key="1">
    <source>
        <dbReference type="EMBL" id="MTJ44263.1"/>
    </source>
</evidence>
<gene>
    <name evidence="1" type="ORF">FJR39_14170</name>
</gene>
<protein>
    <submittedName>
        <fullName evidence="1">Uncharacterized protein</fullName>
    </submittedName>
</protein>
<dbReference type="EMBL" id="VILF01000003">
    <property type="protein sequence ID" value="MTJ44263.1"/>
    <property type="molecule type" value="Genomic_DNA"/>
</dbReference>
<evidence type="ECO:0000313" key="2">
    <source>
        <dbReference type="Proteomes" id="UP001517388"/>
    </source>
</evidence>
<dbReference type="Proteomes" id="UP001517388">
    <property type="component" value="Unassembled WGS sequence"/>
</dbReference>
<sequence length="344" mass="40598">MISEIYELFKKINQQAQITRVAQFMEMPNDLRPSTSMQLYEAKTAIVDWAEGSENGQEYRLQRLNKLKNAIENVIGEKNLPSNNSLEQSVEDKCANLLLSLNCYEQVDSFCNVLNSQSGGAFLIQANQEEIQRWLVKRLVNSHSKFTTAKKFFIKTQKHNMRYDFNNFWTEFNSICENPNRKSVINGLTNLCQTQSIIITIYDLRLLTETNKRSFYDFWRELWISVHSLKQRYFLVLLLVEEHNYNCSLLSPFQFVSPSNESKDQQNILLPPLEKISQDHVRMWLKREEVRSQINSIYAANEEYLNYLDYHVQWEQNEPIEMLEAICKKAFNMKNGIVTIEHYL</sequence>
<organism evidence="1 2">
    <name type="scientific">Dolichospermum flos-aquae UHCC 0037</name>
    <dbReference type="NCBI Taxonomy" id="2590026"/>
    <lineage>
        <taxon>Bacteria</taxon>
        <taxon>Bacillati</taxon>
        <taxon>Cyanobacteriota</taxon>
        <taxon>Cyanophyceae</taxon>
        <taxon>Nostocales</taxon>
        <taxon>Aphanizomenonaceae</taxon>
        <taxon>Dolichospermum</taxon>
    </lineage>
</organism>
<accession>A0ACC7S6X9</accession>
<keyword evidence="2" id="KW-1185">Reference proteome</keyword>
<reference evidence="2" key="1">
    <citation type="journal article" date="2020" name="Toxins">
        <title>Phylogenomic Analysis of Secondary Metabolism in the Toxic Cyanobacterial Genera Anabaena, Dolichospermum and Aphanizomenon.</title>
        <authorList>
            <person name="Oesterholm J."/>
            <person name="Popin R.V."/>
            <person name="Fewer D.P."/>
            <person name="Sivonen K."/>
        </authorList>
    </citation>
    <scope>NUCLEOTIDE SEQUENCE [LARGE SCALE GENOMIC DNA]</scope>
    <source>
        <strain evidence="2">UHCC 0037</strain>
    </source>
</reference>
<proteinExistence type="predicted"/>
<comment type="caution">
    <text evidence="1">The sequence shown here is derived from an EMBL/GenBank/DDBJ whole genome shotgun (WGS) entry which is preliminary data.</text>
</comment>